<gene>
    <name evidence="1" type="ORF">METZ01_LOCUS248086</name>
</gene>
<dbReference type="SUPFAM" id="SSF51569">
    <property type="entry name" value="Aldolase"/>
    <property type="match status" value="1"/>
</dbReference>
<proteinExistence type="predicted"/>
<dbReference type="EMBL" id="UINC01065497">
    <property type="protein sequence ID" value="SVB95232.1"/>
    <property type="molecule type" value="Genomic_DNA"/>
</dbReference>
<dbReference type="InterPro" id="IPR050456">
    <property type="entry name" value="DeoC/FbaB_aldolase"/>
</dbReference>
<dbReference type="InterPro" id="IPR002915">
    <property type="entry name" value="DeoC/FbaB/LacD_aldolase"/>
</dbReference>
<sequence length="263" mass="28521">MIKQKTLRTRRLFRKNNRALVVAMDHARVFDTVTGLKDSNHVIRTVISAGADAILTPYGSTIQAAEVLGNGGCWLSVDVTPETVVPIVETAIRLGIDGIKVEVYPWCTPEDDYFKRFSGTDSVLNAVCLAGECQKWGIPLMVESIPGGWPNTEMRTPEKVAAAARVASETGADFIKTFYTGDKKSFKVVLDNCSVPVLILGGPKIDSDRAILEMVHDAMNVGAAGVTMGRNIWGHSNIEGMTTALAEIIHNDASVESAYRLIQ</sequence>
<organism evidence="1">
    <name type="scientific">marine metagenome</name>
    <dbReference type="NCBI Taxonomy" id="408172"/>
    <lineage>
        <taxon>unclassified sequences</taxon>
        <taxon>metagenomes</taxon>
        <taxon>ecological metagenomes</taxon>
    </lineage>
</organism>
<dbReference type="Pfam" id="PF01791">
    <property type="entry name" value="DeoC"/>
    <property type="match status" value="1"/>
</dbReference>
<dbReference type="Gene3D" id="3.20.20.70">
    <property type="entry name" value="Aldolase class I"/>
    <property type="match status" value="1"/>
</dbReference>
<dbReference type="PANTHER" id="PTHR47916:SF1">
    <property type="entry name" value="3-HYDROXY-5-PHOSPHONOOXYPENTANE-2,4-DIONE THIOLASE"/>
    <property type="match status" value="1"/>
</dbReference>
<dbReference type="AlphaFoldDB" id="A0A382I7D2"/>
<accession>A0A382I7D2</accession>
<reference evidence="1" key="1">
    <citation type="submission" date="2018-05" db="EMBL/GenBank/DDBJ databases">
        <authorList>
            <person name="Lanie J.A."/>
            <person name="Ng W.-L."/>
            <person name="Kazmierczak K.M."/>
            <person name="Andrzejewski T.M."/>
            <person name="Davidsen T.M."/>
            <person name="Wayne K.J."/>
            <person name="Tettelin H."/>
            <person name="Glass J.I."/>
            <person name="Rusch D."/>
            <person name="Podicherti R."/>
            <person name="Tsui H.-C.T."/>
            <person name="Winkler M.E."/>
        </authorList>
    </citation>
    <scope>NUCLEOTIDE SEQUENCE</scope>
</reference>
<protein>
    <recommendedName>
        <fullName evidence="2">Fructose-bisphosphate aldolase</fullName>
    </recommendedName>
</protein>
<dbReference type="SMART" id="SM01133">
    <property type="entry name" value="DeoC"/>
    <property type="match status" value="1"/>
</dbReference>
<dbReference type="InterPro" id="IPR041720">
    <property type="entry name" value="FbaB-like"/>
</dbReference>
<name>A0A382I7D2_9ZZZZ</name>
<evidence type="ECO:0008006" key="2">
    <source>
        <dbReference type="Google" id="ProtNLM"/>
    </source>
</evidence>
<evidence type="ECO:0000313" key="1">
    <source>
        <dbReference type="EMBL" id="SVB95232.1"/>
    </source>
</evidence>
<dbReference type="GO" id="GO:0004332">
    <property type="term" value="F:fructose-bisphosphate aldolase activity"/>
    <property type="evidence" value="ECO:0007669"/>
    <property type="project" value="InterPro"/>
</dbReference>
<dbReference type="PIRSF" id="PIRSF038992">
    <property type="entry name" value="Aldolase_Ia"/>
    <property type="match status" value="1"/>
</dbReference>
<dbReference type="InterPro" id="IPR013785">
    <property type="entry name" value="Aldolase_TIM"/>
</dbReference>
<dbReference type="PANTHER" id="PTHR47916">
    <property type="entry name" value="FRUCTOSE-BISPHOSPHATE ALDOLASE CLASS 1"/>
    <property type="match status" value="1"/>
</dbReference>